<dbReference type="InterPro" id="IPR027417">
    <property type="entry name" value="P-loop_NTPase"/>
</dbReference>
<feature type="transmembrane region" description="Helical" evidence="9">
    <location>
        <begin position="207"/>
        <end position="225"/>
    </location>
</feature>
<reference evidence="11 12" key="1">
    <citation type="journal article" date="2013" name="Front. Microbiol.">
        <title>The genome of the endophytic bacterium H. frisingense GSF30(T) identifies diverse strategies in the Herbaspirillum genus to interact with plants.</title>
        <authorList>
            <person name="Straub D."/>
            <person name="Rothballer M."/>
            <person name="Hartmann A."/>
            <person name="Ludewig U."/>
        </authorList>
    </citation>
    <scope>NUCLEOTIDE SEQUENCE [LARGE SCALE GENOMIC DNA]</scope>
    <source>
        <strain evidence="11 12">GSF30</strain>
    </source>
</reference>
<feature type="transmembrane region" description="Helical" evidence="9">
    <location>
        <begin position="80"/>
        <end position="99"/>
    </location>
</feature>
<dbReference type="InterPro" id="IPR003593">
    <property type="entry name" value="AAA+_ATPase"/>
</dbReference>
<dbReference type="Gene3D" id="3.40.50.300">
    <property type="entry name" value="P-loop containing nucleotide triphosphate hydrolases"/>
    <property type="match status" value="1"/>
</dbReference>
<dbReference type="FunFam" id="3.40.50.300:FF:000421">
    <property type="entry name" value="Branched-chain amino acid ABC transporter ATP-binding protein"/>
    <property type="match status" value="1"/>
</dbReference>
<organism evidence="11 12">
    <name type="scientific">Herbaspirillum frisingense GSF30</name>
    <dbReference type="NCBI Taxonomy" id="864073"/>
    <lineage>
        <taxon>Bacteria</taxon>
        <taxon>Pseudomonadati</taxon>
        <taxon>Pseudomonadota</taxon>
        <taxon>Betaproteobacteria</taxon>
        <taxon>Burkholderiales</taxon>
        <taxon>Oxalobacteraceae</taxon>
        <taxon>Herbaspirillum</taxon>
    </lineage>
</organism>
<evidence type="ECO:0000256" key="2">
    <source>
        <dbReference type="ARBA" id="ARBA00022448"/>
    </source>
</evidence>
<feature type="transmembrane region" description="Helical" evidence="9">
    <location>
        <begin position="111"/>
        <end position="127"/>
    </location>
</feature>
<keyword evidence="2" id="KW-0813">Transport</keyword>
<evidence type="ECO:0000256" key="9">
    <source>
        <dbReference type="SAM" id="Phobius"/>
    </source>
</evidence>
<dbReference type="InterPro" id="IPR003439">
    <property type="entry name" value="ABC_transporter-like_ATP-bd"/>
</dbReference>
<feature type="domain" description="ABC transporter" evidence="10">
    <location>
        <begin position="347"/>
        <end position="596"/>
    </location>
</feature>
<dbReference type="GO" id="GO:0005524">
    <property type="term" value="F:ATP binding"/>
    <property type="evidence" value="ECO:0007669"/>
    <property type="project" value="UniProtKB-KW"/>
</dbReference>
<evidence type="ECO:0000256" key="6">
    <source>
        <dbReference type="ARBA" id="ARBA00022840"/>
    </source>
</evidence>
<accession>A0AAI9N5H2</accession>
<dbReference type="InterPro" id="IPR032823">
    <property type="entry name" value="BCA_ABC_TP_C"/>
</dbReference>
<evidence type="ECO:0000256" key="3">
    <source>
        <dbReference type="ARBA" id="ARBA00022475"/>
    </source>
</evidence>
<dbReference type="GO" id="GO:0015658">
    <property type="term" value="F:branched-chain amino acid transmembrane transporter activity"/>
    <property type="evidence" value="ECO:0007669"/>
    <property type="project" value="InterPro"/>
</dbReference>
<evidence type="ECO:0000256" key="5">
    <source>
        <dbReference type="ARBA" id="ARBA00022741"/>
    </source>
</evidence>
<dbReference type="PROSITE" id="PS50893">
    <property type="entry name" value="ABC_TRANSPORTER_2"/>
    <property type="match status" value="1"/>
</dbReference>
<name>A0AAI9N5H2_9BURK</name>
<feature type="transmembrane region" description="Helical" evidence="9">
    <location>
        <begin position="158"/>
        <end position="177"/>
    </location>
</feature>
<keyword evidence="8 9" id="KW-0472">Membrane</keyword>
<feature type="transmembrane region" description="Helical" evidence="9">
    <location>
        <begin position="245"/>
        <end position="269"/>
    </location>
</feature>
<comment type="caution">
    <text evidence="11">The sequence shown here is derived from an EMBL/GenBank/DDBJ whole genome shotgun (WGS) entry which is preliminary data.</text>
</comment>
<dbReference type="SUPFAM" id="SSF52540">
    <property type="entry name" value="P-loop containing nucleoside triphosphate hydrolases"/>
    <property type="match status" value="1"/>
</dbReference>
<keyword evidence="5" id="KW-0547">Nucleotide-binding</keyword>
<proteinExistence type="predicted"/>
<dbReference type="SMART" id="SM00382">
    <property type="entry name" value="AAA"/>
    <property type="match status" value="1"/>
</dbReference>
<feature type="transmembrane region" description="Helical" evidence="9">
    <location>
        <begin position="34"/>
        <end position="51"/>
    </location>
</feature>
<evidence type="ECO:0000256" key="4">
    <source>
        <dbReference type="ARBA" id="ARBA00022692"/>
    </source>
</evidence>
<keyword evidence="3" id="KW-1003">Cell membrane</keyword>
<dbReference type="CDD" id="cd03219">
    <property type="entry name" value="ABC_Mj1267_LivG_branched"/>
    <property type="match status" value="1"/>
</dbReference>
<dbReference type="PANTHER" id="PTHR45772">
    <property type="entry name" value="CONSERVED COMPONENT OF ABC TRANSPORTER FOR NATURAL AMINO ACIDS-RELATED"/>
    <property type="match status" value="1"/>
</dbReference>
<evidence type="ECO:0000313" key="12">
    <source>
        <dbReference type="Proteomes" id="UP000006772"/>
    </source>
</evidence>
<evidence type="ECO:0000256" key="1">
    <source>
        <dbReference type="ARBA" id="ARBA00004651"/>
    </source>
</evidence>
<evidence type="ECO:0000256" key="7">
    <source>
        <dbReference type="ARBA" id="ARBA00022989"/>
    </source>
</evidence>
<dbReference type="CDD" id="cd06581">
    <property type="entry name" value="TM_PBP1_LivM_like"/>
    <property type="match status" value="1"/>
</dbReference>
<dbReference type="PANTHER" id="PTHR45772:SF2">
    <property type="entry name" value="ABC TRANSPORTER ATP-BINDING PROTEIN"/>
    <property type="match status" value="1"/>
</dbReference>
<keyword evidence="7 9" id="KW-1133">Transmembrane helix</keyword>
<dbReference type="RefSeq" id="WP_006461640.1">
    <property type="nucleotide sequence ID" value="NZ_AEEC02000002.1"/>
</dbReference>
<gene>
    <name evidence="11" type="ORF">HFRIS_002489</name>
</gene>
<dbReference type="Pfam" id="PF02653">
    <property type="entry name" value="BPD_transp_2"/>
    <property type="match status" value="1"/>
</dbReference>
<dbReference type="Proteomes" id="UP000006772">
    <property type="component" value="Unassembled WGS sequence"/>
</dbReference>
<dbReference type="Pfam" id="PF12399">
    <property type="entry name" value="BCA_ABC_TP_C"/>
    <property type="match status" value="1"/>
</dbReference>
<keyword evidence="4 9" id="KW-0812">Transmembrane</keyword>
<evidence type="ECO:0000313" key="11">
    <source>
        <dbReference type="EMBL" id="EOA06591.1"/>
    </source>
</evidence>
<sequence length="598" mass="64678">MSMINKRLPLYVLLIVLALFPLLPTPQFWVIQANYIGLYALVAIGLVLLTGIGGMTSFGQAAFVGMGAYTTSYLTTAHGVAPWLTLPLGLLITGVSAYVLGRITLRMSGHYLPLATIAWGISLYFLFGKVDWLGKYDGISGIPPLQLAGVDLAGERHLYYLIWIIVLAAAWVSLNLLDSRAGRAIRALKGGRSMAEAMGVDTGRYKILVFVFAALLASVSGWLFAHMQRTVNPSPFSLAMGIEYLFIVVVGGIAHIWGALLGAGVLKLLSDQLQVLLPALLGDAGSYETIVFGLILIVLLKYARGGLWPWVRALWLRAFPPAPQPLRVVSAAPMDRRSGPTRGAPLLQVDQINKRFGGLVAVNDVSFNVKAGEIVGLIGPNGAGKSTTFNLVTGLLHASGGRVSFNGRDIAGLPARAIARLGIARTFQHVRLLPGMSVLENVALGAHMRSQQGFLRNTVNAMLHLERVEEKALLDEAARALHRVGLQHLMHEQAGNLALGQQRILEIARALCCDPLLLLLDEPAAGLRHLEKQALSRVLQELRSDGMSILLVEHDMEFVMELTDHIVVMEFGAKIAEGTPQEIQRHPAVIEAYLGGIE</sequence>
<dbReference type="Pfam" id="PF00005">
    <property type="entry name" value="ABC_tran"/>
    <property type="match status" value="1"/>
</dbReference>
<keyword evidence="6" id="KW-0067">ATP-binding</keyword>
<evidence type="ECO:0000256" key="8">
    <source>
        <dbReference type="ARBA" id="ARBA00023136"/>
    </source>
</evidence>
<protein>
    <submittedName>
        <fullName evidence="11">Branched-chain amino acid ABC transporter permease</fullName>
    </submittedName>
</protein>
<dbReference type="InterPro" id="IPR043428">
    <property type="entry name" value="LivM-like"/>
</dbReference>
<dbReference type="InterPro" id="IPR051120">
    <property type="entry name" value="ABC_AA/LPS_Transport"/>
</dbReference>
<dbReference type="EMBL" id="AEEC02000002">
    <property type="protein sequence ID" value="EOA06591.1"/>
    <property type="molecule type" value="Genomic_DNA"/>
</dbReference>
<comment type="subcellular location">
    <subcellularLocation>
        <location evidence="1">Cell membrane</location>
        <topology evidence="1">Multi-pass membrane protein</topology>
    </subcellularLocation>
</comment>
<dbReference type="AlphaFoldDB" id="A0AAI9N5H2"/>
<dbReference type="GO" id="GO:0016887">
    <property type="term" value="F:ATP hydrolysis activity"/>
    <property type="evidence" value="ECO:0007669"/>
    <property type="project" value="InterPro"/>
</dbReference>
<dbReference type="InterPro" id="IPR001851">
    <property type="entry name" value="ABC_transp_permease"/>
</dbReference>
<dbReference type="GO" id="GO:0005886">
    <property type="term" value="C:plasma membrane"/>
    <property type="evidence" value="ECO:0007669"/>
    <property type="project" value="UniProtKB-SubCell"/>
</dbReference>
<evidence type="ECO:0000259" key="10">
    <source>
        <dbReference type="PROSITE" id="PS50893"/>
    </source>
</evidence>